<dbReference type="Pfam" id="PF03936">
    <property type="entry name" value="Terpene_synth_C"/>
    <property type="match status" value="1"/>
</dbReference>
<dbReference type="SUPFAM" id="SSF48576">
    <property type="entry name" value="Terpenoid synthases"/>
    <property type="match status" value="1"/>
</dbReference>
<keyword evidence="3" id="KW-1185">Reference proteome</keyword>
<sequence length="204" mass="22917">MNRGEVANGVNCYMERHGVTKEAAVDVLRKMERENYKIMMEEFVSSKAVPRQILVRAVNTARVIDLFYKEGNGFGHPDQKIKDILTSLFLHPIPLSKLMKFTLVFKLNASSLAGNLRPAFVGVKRNPTREKSRKERNKYDLFAQFTDQSATSGGGSCSQSTIRSPGINLRLDTVTDIYKDDEGPDVSRLLQQPVKPNLIVDGTR</sequence>
<dbReference type="Proteomes" id="UP000266723">
    <property type="component" value="Unassembled WGS sequence"/>
</dbReference>
<organism evidence="2 3">
    <name type="scientific">Brassica cretica</name>
    <name type="common">Mustard</name>
    <dbReference type="NCBI Taxonomy" id="69181"/>
    <lineage>
        <taxon>Eukaryota</taxon>
        <taxon>Viridiplantae</taxon>
        <taxon>Streptophyta</taxon>
        <taxon>Embryophyta</taxon>
        <taxon>Tracheophyta</taxon>
        <taxon>Spermatophyta</taxon>
        <taxon>Magnoliopsida</taxon>
        <taxon>eudicotyledons</taxon>
        <taxon>Gunneridae</taxon>
        <taxon>Pentapetalae</taxon>
        <taxon>rosids</taxon>
        <taxon>malvids</taxon>
        <taxon>Brassicales</taxon>
        <taxon>Brassicaceae</taxon>
        <taxon>Brassiceae</taxon>
        <taxon>Brassica</taxon>
    </lineage>
</organism>
<dbReference type="InterPro" id="IPR005630">
    <property type="entry name" value="Terpene_synthase_metal-bd"/>
</dbReference>
<proteinExistence type="predicted"/>
<gene>
    <name evidence="2" type="ORF">DY000_02043071</name>
</gene>
<feature type="domain" description="Terpene synthase metal-binding" evidence="1">
    <location>
        <begin position="1"/>
        <end position="37"/>
    </location>
</feature>
<evidence type="ECO:0000259" key="1">
    <source>
        <dbReference type="Pfam" id="PF03936"/>
    </source>
</evidence>
<dbReference type="Gene3D" id="1.10.600.10">
    <property type="entry name" value="Farnesyl Diphosphate Synthase"/>
    <property type="match status" value="1"/>
</dbReference>
<evidence type="ECO:0000313" key="2">
    <source>
        <dbReference type="EMBL" id="KAF3533152.1"/>
    </source>
</evidence>
<dbReference type="InterPro" id="IPR008949">
    <property type="entry name" value="Isoprenoid_synthase_dom_sf"/>
</dbReference>
<accession>A0ABQ7BLG3</accession>
<comment type="caution">
    <text evidence="2">The sequence shown here is derived from an EMBL/GenBank/DDBJ whole genome shotgun (WGS) entry which is preliminary data.</text>
</comment>
<reference evidence="2 3" key="1">
    <citation type="journal article" date="2020" name="BMC Genomics">
        <title>Intraspecific diversification of the crop wild relative Brassica cretica Lam. using demographic model selection.</title>
        <authorList>
            <person name="Kioukis A."/>
            <person name="Michalopoulou V.A."/>
            <person name="Briers L."/>
            <person name="Pirintsos S."/>
            <person name="Studholme D.J."/>
            <person name="Pavlidis P."/>
            <person name="Sarris P.F."/>
        </authorList>
    </citation>
    <scope>NUCLEOTIDE SEQUENCE [LARGE SCALE GENOMIC DNA]</scope>
    <source>
        <strain evidence="3">cv. PFS-1207/04</strain>
    </source>
</reference>
<name>A0ABQ7BLG3_BRACR</name>
<protein>
    <recommendedName>
        <fullName evidence="1">Terpene synthase metal-binding domain-containing protein</fullName>
    </recommendedName>
</protein>
<dbReference type="EMBL" id="QGKV02001507">
    <property type="protein sequence ID" value="KAF3533152.1"/>
    <property type="molecule type" value="Genomic_DNA"/>
</dbReference>
<evidence type="ECO:0000313" key="3">
    <source>
        <dbReference type="Proteomes" id="UP000266723"/>
    </source>
</evidence>